<dbReference type="BioCyc" id="RPAL652103:RPDX1_RS20205-MONOMER"/>
<dbReference type="EMBL" id="CP002418">
    <property type="protein sequence ID" value="ADU45651.1"/>
    <property type="molecule type" value="Genomic_DNA"/>
</dbReference>
<evidence type="ECO:0000313" key="2">
    <source>
        <dbReference type="EMBL" id="ADU45651.1"/>
    </source>
</evidence>
<dbReference type="OrthoDB" id="129082at2"/>
<feature type="transmembrane region" description="Helical" evidence="1">
    <location>
        <begin position="35"/>
        <end position="53"/>
    </location>
</feature>
<dbReference type="AlphaFoldDB" id="E6VKH2"/>
<name>E6VKH2_RHOPX</name>
<protein>
    <recommendedName>
        <fullName evidence="4">SPW repeat-containing protein</fullName>
    </recommendedName>
</protein>
<keyword evidence="1" id="KW-0812">Transmembrane</keyword>
<proteinExistence type="predicted"/>
<organism evidence="2 3">
    <name type="scientific">Rhodopseudomonas palustris (strain DX-1)</name>
    <dbReference type="NCBI Taxonomy" id="652103"/>
    <lineage>
        <taxon>Bacteria</taxon>
        <taxon>Pseudomonadati</taxon>
        <taxon>Pseudomonadota</taxon>
        <taxon>Alphaproteobacteria</taxon>
        <taxon>Hyphomicrobiales</taxon>
        <taxon>Nitrobacteraceae</taxon>
        <taxon>Rhodopseudomonas</taxon>
    </lineage>
</organism>
<evidence type="ECO:0008006" key="4">
    <source>
        <dbReference type="Google" id="ProtNLM"/>
    </source>
</evidence>
<keyword evidence="1" id="KW-1133">Transmembrane helix</keyword>
<feature type="transmembrane region" description="Helical" evidence="1">
    <location>
        <begin position="12"/>
        <end position="29"/>
    </location>
</feature>
<accession>E6VKH2</accession>
<keyword evidence="1" id="KW-0472">Membrane</keyword>
<evidence type="ECO:0000256" key="1">
    <source>
        <dbReference type="SAM" id="Phobius"/>
    </source>
</evidence>
<dbReference type="KEGG" id="rpx:Rpdx1_4096"/>
<dbReference type="STRING" id="652103.Rpdx1_4096"/>
<sequence>MRIVPTRIHGAIDYLVSLLVLVLPFAAGGQGAVCWLFVAIGCAGIGYSLITDYEWGALRLLPMPWHLALDVVFGVALLAVGALLGFSPLGVISFVVGAAALALAAITEPDPRRASRMA</sequence>
<reference evidence="2" key="1">
    <citation type="submission" date="2010-12" db="EMBL/GenBank/DDBJ databases">
        <title>Complete sequence of Rhodopseudomonas palustris DX-1.</title>
        <authorList>
            <consortium name="US DOE Joint Genome Institute"/>
            <person name="Lucas S."/>
            <person name="Copeland A."/>
            <person name="Lapidus A."/>
            <person name="Cheng J.-F."/>
            <person name="Goodwin L."/>
            <person name="Pitluck S."/>
            <person name="Misra M."/>
            <person name="Chertkov O."/>
            <person name="Detter J.C."/>
            <person name="Han C."/>
            <person name="Tapia R."/>
            <person name="Land M."/>
            <person name="Hauser L."/>
            <person name="Kyrpides N."/>
            <person name="Ivanova N."/>
            <person name="Ovchinnikova G."/>
            <person name="Logan B."/>
            <person name="Oda Y."/>
            <person name="Harwood C."/>
            <person name="Woyke T."/>
        </authorList>
    </citation>
    <scope>NUCLEOTIDE SEQUENCE [LARGE SCALE GENOMIC DNA]</scope>
    <source>
        <strain evidence="2">DX-1</strain>
    </source>
</reference>
<dbReference type="eggNOG" id="ENOG5032S5N">
    <property type="taxonomic scope" value="Bacteria"/>
</dbReference>
<dbReference type="Proteomes" id="UP000001402">
    <property type="component" value="Chromosome"/>
</dbReference>
<gene>
    <name evidence="2" type="ordered locus">Rpdx1_4096</name>
</gene>
<feature type="transmembrane region" description="Helical" evidence="1">
    <location>
        <begin position="65"/>
        <end position="84"/>
    </location>
</feature>
<dbReference type="HOGENOM" id="CLU_124842_2_0_5"/>
<evidence type="ECO:0000313" key="3">
    <source>
        <dbReference type="Proteomes" id="UP000001402"/>
    </source>
</evidence>